<accession>A0ABR1UII4</accession>
<evidence type="ECO:0000256" key="7">
    <source>
        <dbReference type="SAM" id="Phobius"/>
    </source>
</evidence>
<keyword evidence="2 7" id="KW-0812">Transmembrane</keyword>
<evidence type="ECO:0000256" key="6">
    <source>
        <dbReference type="SAM" id="MobiDB-lite"/>
    </source>
</evidence>
<feature type="region of interest" description="Disordered" evidence="6">
    <location>
        <begin position="291"/>
        <end position="314"/>
    </location>
</feature>
<feature type="domain" description="Rhodopsin" evidence="8">
    <location>
        <begin position="58"/>
        <end position="178"/>
    </location>
</feature>
<dbReference type="EMBL" id="JAQQWM010000007">
    <property type="protein sequence ID" value="KAK8057875.1"/>
    <property type="molecule type" value="Genomic_DNA"/>
</dbReference>
<evidence type="ECO:0000313" key="9">
    <source>
        <dbReference type="EMBL" id="KAK8057875.1"/>
    </source>
</evidence>
<dbReference type="InterPro" id="IPR049326">
    <property type="entry name" value="Rhodopsin_dom_fungi"/>
</dbReference>
<evidence type="ECO:0000256" key="2">
    <source>
        <dbReference type="ARBA" id="ARBA00022692"/>
    </source>
</evidence>
<sequence length="314" mass="34108">MADLSELSPEELAVALEGPALAPPQGITPNFDNPPNQNTLGVGVTALGLVLTTAMLLLRLYVRFIVNRRAHFDDCIPIASYEQAFFVALISIGYPLLEAVGFLVHQWDVRVRDMITYLHAFLISSNLHILAVGLLKVAVLSDWVRIFVPAGTRGSFFWACYIVMGINILWTMVFIIAANLGSHGPWRKKAGVSAIFCLGLFSCVAAANRLPTAITLDNSSDVLYHYSALALWAYAEYTAGLLVLCGPSIPKAVDQVRNSEALASLRSWVVGFGARGSSQLLAHHGIHASQPNPVPANRHAQRQHTAGQVESDRL</sequence>
<dbReference type="PANTHER" id="PTHR33048:SF47">
    <property type="entry name" value="INTEGRAL MEMBRANE PROTEIN-RELATED"/>
    <property type="match status" value="1"/>
</dbReference>
<feature type="domain" description="Rhodopsin" evidence="8">
    <location>
        <begin position="184"/>
        <end position="251"/>
    </location>
</feature>
<organism evidence="9 10">
    <name type="scientific">Apiospora saccharicola</name>
    <dbReference type="NCBI Taxonomy" id="335842"/>
    <lineage>
        <taxon>Eukaryota</taxon>
        <taxon>Fungi</taxon>
        <taxon>Dikarya</taxon>
        <taxon>Ascomycota</taxon>
        <taxon>Pezizomycotina</taxon>
        <taxon>Sordariomycetes</taxon>
        <taxon>Xylariomycetidae</taxon>
        <taxon>Amphisphaeriales</taxon>
        <taxon>Apiosporaceae</taxon>
        <taxon>Apiospora</taxon>
    </lineage>
</organism>
<protein>
    <recommendedName>
        <fullName evidence="8">Rhodopsin domain-containing protein</fullName>
    </recommendedName>
</protein>
<keyword evidence="10" id="KW-1185">Reference proteome</keyword>
<name>A0ABR1UII4_9PEZI</name>
<evidence type="ECO:0000259" key="8">
    <source>
        <dbReference type="Pfam" id="PF20684"/>
    </source>
</evidence>
<evidence type="ECO:0000256" key="5">
    <source>
        <dbReference type="ARBA" id="ARBA00038359"/>
    </source>
</evidence>
<evidence type="ECO:0000256" key="1">
    <source>
        <dbReference type="ARBA" id="ARBA00004141"/>
    </source>
</evidence>
<proteinExistence type="inferred from homology"/>
<comment type="subcellular location">
    <subcellularLocation>
        <location evidence="1">Membrane</location>
        <topology evidence="1">Multi-pass membrane protein</topology>
    </subcellularLocation>
</comment>
<keyword evidence="4 7" id="KW-0472">Membrane</keyword>
<comment type="caution">
    <text evidence="9">The sequence shown here is derived from an EMBL/GenBank/DDBJ whole genome shotgun (WGS) entry which is preliminary data.</text>
</comment>
<keyword evidence="3 7" id="KW-1133">Transmembrane helix</keyword>
<feature type="transmembrane region" description="Helical" evidence="7">
    <location>
        <begin position="156"/>
        <end position="178"/>
    </location>
</feature>
<evidence type="ECO:0000256" key="3">
    <source>
        <dbReference type="ARBA" id="ARBA00022989"/>
    </source>
</evidence>
<dbReference type="Pfam" id="PF20684">
    <property type="entry name" value="Fung_rhodopsin"/>
    <property type="match status" value="2"/>
</dbReference>
<dbReference type="PANTHER" id="PTHR33048">
    <property type="entry name" value="PTH11-LIKE INTEGRAL MEMBRANE PROTEIN (AFU_ORTHOLOGUE AFUA_5G11245)"/>
    <property type="match status" value="1"/>
</dbReference>
<feature type="transmembrane region" description="Helical" evidence="7">
    <location>
        <begin position="190"/>
        <end position="210"/>
    </location>
</feature>
<dbReference type="InterPro" id="IPR052337">
    <property type="entry name" value="SAT4-like"/>
</dbReference>
<feature type="transmembrane region" description="Helical" evidence="7">
    <location>
        <begin position="116"/>
        <end position="135"/>
    </location>
</feature>
<evidence type="ECO:0000256" key="4">
    <source>
        <dbReference type="ARBA" id="ARBA00023136"/>
    </source>
</evidence>
<gene>
    <name evidence="9" type="ORF">PG996_011812</name>
</gene>
<evidence type="ECO:0000313" key="10">
    <source>
        <dbReference type="Proteomes" id="UP001446871"/>
    </source>
</evidence>
<comment type="similarity">
    <text evidence="5">Belongs to the SAT4 family.</text>
</comment>
<feature type="transmembrane region" description="Helical" evidence="7">
    <location>
        <begin position="40"/>
        <end position="62"/>
    </location>
</feature>
<feature type="transmembrane region" description="Helical" evidence="7">
    <location>
        <begin position="222"/>
        <end position="244"/>
    </location>
</feature>
<reference evidence="9 10" key="1">
    <citation type="submission" date="2023-01" db="EMBL/GenBank/DDBJ databases">
        <title>Analysis of 21 Apiospora genomes using comparative genomics revels a genus with tremendous synthesis potential of carbohydrate active enzymes and secondary metabolites.</title>
        <authorList>
            <person name="Sorensen T."/>
        </authorList>
    </citation>
    <scope>NUCLEOTIDE SEQUENCE [LARGE SCALE GENOMIC DNA]</scope>
    <source>
        <strain evidence="9 10">CBS 83171</strain>
    </source>
</reference>
<dbReference type="Proteomes" id="UP001446871">
    <property type="component" value="Unassembled WGS sequence"/>
</dbReference>